<protein>
    <recommendedName>
        <fullName evidence="2 8">Biotin carboxyl carrier protein of acetyl-CoA carboxylase</fullName>
    </recommendedName>
</protein>
<keyword evidence="11" id="KW-1185">Reference proteome</keyword>
<keyword evidence="5 8" id="KW-0443">Lipid metabolism</keyword>
<dbReference type="GO" id="GO:0003989">
    <property type="term" value="F:acetyl-CoA carboxylase activity"/>
    <property type="evidence" value="ECO:0007669"/>
    <property type="project" value="InterPro"/>
</dbReference>
<dbReference type="AlphaFoldDB" id="A0A1M4VWP1"/>
<reference evidence="10 11" key="1">
    <citation type="submission" date="2016-11" db="EMBL/GenBank/DDBJ databases">
        <authorList>
            <person name="Jaros S."/>
            <person name="Januszkiewicz K."/>
            <person name="Wedrychowicz H."/>
        </authorList>
    </citation>
    <scope>NUCLEOTIDE SEQUENCE [LARGE SCALE GENOMIC DNA]</scope>
    <source>
        <strain evidence="10 11">DSM 14828</strain>
    </source>
</reference>
<sequence length="157" mass="17418">MDVNEIILLIDRLEKSTIGEFYLREDEFELNIIKNNPEDSVQTIIKEVSPSQLQQPAPSAAAQPIAPGTADVIPADNEVTVKSPLVGIYYESPTPDAPPFKKIGDYVKEGEVICILEAMKVFNEIKSPCEGKVKSVMVANQDIVEFDQPIMVIERTK</sequence>
<dbReference type="InterPro" id="IPR000089">
    <property type="entry name" value="Biotin_lipoyl"/>
</dbReference>
<dbReference type="UniPathway" id="UPA00094"/>
<gene>
    <name evidence="10" type="ORF">SAMN02746064_01083</name>
</gene>
<evidence type="ECO:0000256" key="3">
    <source>
        <dbReference type="ARBA" id="ARBA00022516"/>
    </source>
</evidence>
<dbReference type="OrthoDB" id="9811735at2"/>
<dbReference type="PROSITE" id="PS00188">
    <property type="entry name" value="BIOTIN"/>
    <property type="match status" value="1"/>
</dbReference>
<keyword evidence="4 8" id="KW-0276">Fatty acid metabolism</keyword>
<dbReference type="SUPFAM" id="SSF51230">
    <property type="entry name" value="Single hybrid motif"/>
    <property type="match status" value="1"/>
</dbReference>
<organism evidence="10 11">
    <name type="scientific">Alkalibacter saccharofermentans DSM 14828</name>
    <dbReference type="NCBI Taxonomy" id="1120975"/>
    <lineage>
        <taxon>Bacteria</taxon>
        <taxon>Bacillati</taxon>
        <taxon>Bacillota</taxon>
        <taxon>Clostridia</taxon>
        <taxon>Eubacteriales</taxon>
        <taxon>Eubacteriaceae</taxon>
        <taxon>Alkalibacter</taxon>
    </lineage>
</organism>
<evidence type="ECO:0000256" key="2">
    <source>
        <dbReference type="ARBA" id="ARBA00017562"/>
    </source>
</evidence>
<evidence type="ECO:0000256" key="1">
    <source>
        <dbReference type="ARBA" id="ARBA00005194"/>
    </source>
</evidence>
<dbReference type="CDD" id="cd06850">
    <property type="entry name" value="biotinyl_domain"/>
    <property type="match status" value="1"/>
</dbReference>
<evidence type="ECO:0000313" key="11">
    <source>
        <dbReference type="Proteomes" id="UP000184251"/>
    </source>
</evidence>
<dbReference type="GO" id="GO:0009317">
    <property type="term" value="C:acetyl-CoA carboxylase complex"/>
    <property type="evidence" value="ECO:0007669"/>
    <property type="project" value="InterPro"/>
</dbReference>
<evidence type="ECO:0000256" key="8">
    <source>
        <dbReference type="RuleBase" id="RU364072"/>
    </source>
</evidence>
<evidence type="ECO:0000259" key="9">
    <source>
        <dbReference type="PROSITE" id="PS50968"/>
    </source>
</evidence>
<keyword evidence="3 8" id="KW-0444">Lipid biosynthesis</keyword>
<keyword evidence="7 8" id="KW-0092">Biotin</keyword>
<dbReference type="Gene3D" id="2.40.50.100">
    <property type="match status" value="1"/>
</dbReference>
<dbReference type="PRINTS" id="PR01071">
    <property type="entry name" value="ACOABIOTINCC"/>
</dbReference>
<comment type="function">
    <text evidence="8">This protein is a component of the acetyl coenzyme A carboxylase complex; first, biotin carboxylase catalyzes the carboxylation of the carrier protein and then the transcarboxylase transfers the carboxyl group to form malonyl-CoA.</text>
</comment>
<proteinExistence type="predicted"/>
<dbReference type="PANTHER" id="PTHR45266:SF3">
    <property type="entry name" value="OXALOACETATE DECARBOXYLASE ALPHA CHAIN"/>
    <property type="match status" value="1"/>
</dbReference>
<evidence type="ECO:0000256" key="4">
    <source>
        <dbReference type="ARBA" id="ARBA00022832"/>
    </source>
</evidence>
<dbReference type="RefSeq" id="WP_073270070.1">
    <property type="nucleotide sequence ID" value="NZ_FQTU01000006.1"/>
</dbReference>
<feature type="domain" description="Lipoyl-binding" evidence="9">
    <location>
        <begin position="78"/>
        <end position="154"/>
    </location>
</feature>
<dbReference type="STRING" id="1120975.SAMN02746064_01083"/>
<dbReference type="InterPro" id="IPR001249">
    <property type="entry name" value="AcCoA_biotinCC"/>
</dbReference>
<dbReference type="Pfam" id="PF00364">
    <property type="entry name" value="Biotin_lipoyl"/>
    <property type="match status" value="1"/>
</dbReference>
<dbReference type="PROSITE" id="PS50968">
    <property type="entry name" value="BIOTINYL_LIPOYL"/>
    <property type="match status" value="1"/>
</dbReference>
<dbReference type="GO" id="GO:0006633">
    <property type="term" value="P:fatty acid biosynthetic process"/>
    <property type="evidence" value="ECO:0007669"/>
    <property type="project" value="UniProtKB-UniPathway"/>
</dbReference>
<dbReference type="InterPro" id="IPR050709">
    <property type="entry name" value="Biotin_Carboxyl_Carrier/Decarb"/>
</dbReference>
<evidence type="ECO:0000313" key="10">
    <source>
        <dbReference type="EMBL" id="SHE73335.1"/>
    </source>
</evidence>
<name>A0A1M4VWP1_9FIRM</name>
<evidence type="ECO:0000256" key="6">
    <source>
        <dbReference type="ARBA" id="ARBA00023160"/>
    </source>
</evidence>
<dbReference type="Proteomes" id="UP000184251">
    <property type="component" value="Unassembled WGS sequence"/>
</dbReference>
<dbReference type="PANTHER" id="PTHR45266">
    <property type="entry name" value="OXALOACETATE DECARBOXYLASE ALPHA CHAIN"/>
    <property type="match status" value="1"/>
</dbReference>
<comment type="pathway">
    <text evidence="1 8">Lipid metabolism; fatty acid biosynthesis.</text>
</comment>
<dbReference type="InterPro" id="IPR001882">
    <property type="entry name" value="Biotin_BS"/>
</dbReference>
<evidence type="ECO:0000256" key="7">
    <source>
        <dbReference type="ARBA" id="ARBA00023267"/>
    </source>
</evidence>
<dbReference type="EMBL" id="FQTU01000006">
    <property type="protein sequence ID" value="SHE73335.1"/>
    <property type="molecule type" value="Genomic_DNA"/>
</dbReference>
<dbReference type="NCBIfam" id="TIGR00531">
    <property type="entry name" value="BCCP"/>
    <property type="match status" value="1"/>
</dbReference>
<accession>A0A1M4VWP1</accession>
<evidence type="ECO:0000256" key="5">
    <source>
        <dbReference type="ARBA" id="ARBA00023098"/>
    </source>
</evidence>
<keyword evidence="6 8" id="KW-0275">Fatty acid biosynthesis</keyword>
<dbReference type="InterPro" id="IPR011053">
    <property type="entry name" value="Single_hybrid_motif"/>
</dbReference>